<dbReference type="Gene3D" id="3.20.80.10">
    <property type="entry name" value="Regulatory factor, effector binding domain"/>
    <property type="match status" value="1"/>
</dbReference>
<feature type="domain" description="AraC effector-binding" evidence="1">
    <location>
        <begin position="143"/>
        <end position="300"/>
    </location>
</feature>
<dbReference type="AlphaFoldDB" id="A0A163D654"/>
<dbReference type="SUPFAM" id="SSF55136">
    <property type="entry name" value="Probable bacterial effector-binding domain"/>
    <property type="match status" value="1"/>
</dbReference>
<dbReference type="Pfam" id="PF06445">
    <property type="entry name" value="GyrI-like"/>
    <property type="match status" value="1"/>
</dbReference>
<dbReference type="STRING" id="1642818.AWE51_16915"/>
<dbReference type="InterPro" id="IPR029442">
    <property type="entry name" value="GyrI-like"/>
</dbReference>
<evidence type="ECO:0000259" key="1">
    <source>
        <dbReference type="SMART" id="SM00871"/>
    </source>
</evidence>
<dbReference type="InterPro" id="IPR010499">
    <property type="entry name" value="AraC_E-bd"/>
</dbReference>
<dbReference type="SMART" id="SM00871">
    <property type="entry name" value="AraC_E_bind"/>
    <property type="match status" value="1"/>
</dbReference>
<gene>
    <name evidence="2" type="ORF">AWE51_16915</name>
</gene>
<proteinExistence type="predicted"/>
<dbReference type="OrthoDB" id="1421367at2"/>
<evidence type="ECO:0000313" key="3">
    <source>
        <dbReference type="Proteomes" id="UP000076715"/>
    </source>
</evidence>
<reference evidence="2 3" key="1">
    <citation type="submission" date="2016-01" db="EMBL/GenBank/DDBJ databases">
        <title>The draft genome sequence of Aquimarina sp. RZW4-3-2.</title>
        <authorList>
            <person name="Wang Y."/>
        </authorList>
    </citation>
    <scope>NUCLEOTIDE SEQUENCE [LARGE SCALE GENOMIC DNA]</scope>
    <source>
        <strain evidence="2 3">RZW4-3-2</strain>
    </source>
</reference>
<comment type="caution">
    <text evidence="2">The sequence shown here is derived from an EMBL/GenBank/DDBJ whole genome shotgun (WGS) entry which is preliminary data.</text>
</comment>
<organism evidence="2 3">
    <name type="scientific">Aquimarina aggregata</name>
    <dbReference type="NCBI Taxonomy" id="1642818"/>
    <lineage>
        <taxon>Bacteria</taxon>
        <taxon>Pseudomonadati</taxon>
        <taxon>Bacteroidota</taxon>
        <taxon>Flavobacteriia</taxon>
        <taxon>Flavobacteriales</taxon>
        <taxon>Flavobacteriaceae</taxon>
        <taxon>Aquimarina</taxon>
    </lineage>
</organism>
<name>A0A163D654_9FLAO</name>
<dbReference type="InterPro" id="IPR011256">
    <property type="entry name" value="Reg_factor_effector_dom_sf"/>
</dbReference>
<sequence>MKKIIAIISILFLGLTIWYLGIKEYDYQITFKVTTSPASLYYEVKGLKLWGKNEKKENVTLREAIEFNHVNQEINKQNESFILDWNFKKVNDTITKVVVGVMSKEHSINNRLKVITGSSTLINGVRDEMIQFRKIFLDFSKKYKVEINGEQEIPGMEYVYIQMKSKRSDKAQVMINNNDFLYPKIIENNLKRGGYPLVKVNKWDDKSDRITFEFGFPILHQDTIPELNGLKYKHTSSQKVLKATYYGNYRNSDQAWFKLLEYAKNHNIKVERSPLEIFYNNPMQGGNELDWKTEIFLPIKD</sequence>
<keyword evidence="3" id="KW-1185">Reference proteome</keyword>
<dbReference type="EMBL" id="LQRT01000001">
    <property type="protein sequence ID" value="KZS43024.1"/>
    <property type="molecule type" value="Genomic_DNA"/>
</dbReference>
<protein>
    <recommendedName>
        <fullName evidence="1">AraC effector-binding domain-containing protein</fullName>
    </recommendedName>
</protein>
<dbReference type="Proteomes" id="UP000076715">
    <property type="component" value="Unassembled WGS sequence"/>
</dbReference>
<evidence type="ECO:0000313" key="2">
    <source>
        <dbReference type="EMBL" id="KZS43024.1"/>
    </source>
</evidence>
<dbReference type="RefSeq" id="WP_066308477.1">
    <property type="nucleotide sequence ID" value="NZ_LQRT01000001.1"/>
</dbReference>
<accession>A0A163D654</accession>